<proteinExistence type="predicted"/>
<dbReference type="AlphaFoldDB" id="A0A7C9EMX5"/>
<sequence length="127" mass="13828">MAFAAFLSSGPDKSAKRARAGPCTVLFARSNIQKPRTNTKAALARVPLNVLQCSLVSPNKYPMSAEKPIIITAKEIMTDPARINGRLLPYLEVHLSLHIPTHGWTTRPVIGPQSQMNEENACPIPSV</sequence>
<reference evidence="1" key="1">
    <citation type="journal article" date="2013" name="J. Plant Res.">
        <title>Effect of fungi and light on seed germination of three Opuntia species from semiarid lands of central Mexico.</title>
        <authorList>
            <person name="Delgado-Sanchez P."/>
            <person name="Jimenez-Bremont J.F."/>
            <person name="Guerrero-Gonzalez Mde L."/>
            <person name="Flores J."/>
        </authorList>
    </citation>
    <scope>NUCLEOTIDE SEQUENCE</scope>
    <source>
        <tissue evidence="1">Cladode</tissue>
    </source>
</reference>
<protein>
    <submittedName>
        <fullName evidence="1">Uncharacterized protein</fullName>
    </submittedName>
</protein>
<accession>A0A7C9EMX5</accession>
<reference evidence="1" key="2">
    <citation type="submission" date="2020-07" db="EMBL/GenBank/DDBJ databases">
        <authorList>
            <person name="Vera ALvarez R."/>
            <person name="Arias-Moreno D.M."/>
            <person name="Jimenez-Jacinto V."/>
            <person name="Jimenez-Bremont J.F."/>
            <person name="Swaminathan K."/>
            <person name="Moose S.P."/>
            <person name="Guerrero-Gonzalez M.L."/>
            <person name="Marino-Ramirez L."/>
            <person name="Landsman D."/>
            <person name="Rodriguez-Kessler M."/>
            <person name="Delgado-Sanchez P."/>
        </authorList>
    </citation>
    <scope>NUCLEOTIDE SEQUENCE</scope>
    <source>
        <tissue evidence="1">Cladode</tissue>
    </source>
</reference>
<dbReference type="EMBL" id="GISG01223780">
    <property type="protein sequence ID" value="MBA4664446.1"/>
    <property type="molecule type" value="Transcribed_RNA"/>
</dbReference>
<organism evidence="1">
    <name type="scientific">Opuntia streptacantha</name>
    <name type="common">Prickly pear cactus</name>
    <name type="synonym">Opuntia cardona</name>
    <dbReference type="NCBI Taxonomy" id="393608"/>
    <lineage>
        <taxon>Eukaryota</taxon>
        <taxon>Viridiplantae</taxon>
        <taxon>Streptophyta</taxon>
        <taxon>Embryophyta</taxon>
        <taxon>Tracheophyta</taxon>
        <taxon>Spermatophyta</taxon>
        <taxon>Magnoliopsida</taxon>
        <taxon>eudicotyledons</taxon>
        <taxon>Gunneridae</taxon>
        <taxon>Pentapetalae</taxon>
        <taxon>Caryophyllales</taxon>
        <taxon>Cactineae</taxon>
        <taxon>Cactaceae</taxon>
        <taxon>Opuntioideae</taxon>
        <taxon>Opuntia</taxon>
    </lineage>
</organism>
<name>A0A7C9EMX5_OPUST</name>
<dbReference type="EMBL" id="GISG01223778">
    <property type="protein sequence ID" value="MBA4664444.1"/>
    <property type="molecule type" value="Transcribed_RNA"/>
</dbReference>
<evidence type="ECO:0000313" key="1">
    <source>
        <dbReference type="EMBL" id="MBA4664444.1"/>
    </source>
</evidence>